<keyword evidence="4 7" id="KW-0347">Helicase</keyword>
<dbReference type="InterPro" id="IPR050079">
    <property type="entry name" value="DEAD_box_RNA_helicase"/>
</dbReference>
<dbReference type="PROSITE" id="PS51375">
    <property type="entry name" value="PPR"/>
    <property type="match status" value="2"/>
</dbReference>
<dbReference type="InterPro" id="IPR002885">
    <property type="entry name" value="PPR_rpt"/>
</dbReference>
<evidence type="ECO:0000256" key="7">
    <source>
        <dbReference type="RuleBase" id="RU000492"/>
    </source>
</evidence>
<dbReference type="InterPro" id="IPR011990">
    <property type="entry name" value="TPR-like_helical_dom_sf"/>
</dbReference>
<dbReference type="CDD" id="cd18787">
    <property type="entry name" value="SF2_C_DEAD"/>
    <property type="match status" value="1"/>
</dbReference>
<dbReference type="PANTHER" id="PTHR47959">
    <property type="entry name" value="ATP-DEPENDENT RNA HELICASE RHLE-RELATED"/>
    <property type="match status" value="1"/>
</dbReference>
<feature type="repeat" description="PPR" evidence="6">
    <location>
        <begin position="169"/>
        <end position="204"/>
    </location>
</feature>
<dbReference type="PROSITE" id="PS51192">
    <property type="entry name" value="HELICASE_ATP_BIND_1"/>
    <property type="match status" value="1"/>
</dbReference>
<dbReference type="InterPro" id="IPR011545">
    <property type="entry name" value="DEAD/DEAH_box_helicase_dom"/>
</dbReference>
<evidence type="ECO:0000256" key="6">
    <source>
        <dbReference type="PROSITE-ProRule" id="PRU00708"/>
    </source>
</evidence>
<evidence type="ECO:0000256" key="5">
    <source>
        <dbReference type="ARBA" id="ARBA00022840"/>
    </source>
</evidence>
<proteinExistence type="inferred from homology"/>
<keyword evidence="2 7" id="KW-0547">Nucleotide-binding</keyword>
<evidence type="ECO:0000256" key="1">
    <source>
        <dbReference type="ARBA" id="ARBA00022737"/>
    </source>
</evidence>
<dbReference type="AlphaFoldDB" id="A0ABD1MMF1"/>
<comment type="similarity">
    <text evidence="7">Belongs to the DEAD box helicase family.</text>
</comment>
<evidence type="ECO:0000259" key="9">
    <source>
        <dbReference type="PROSITE" id="PS51192"/>
    </source>
</evidence>
<keyword evidence="12" id="KW-1185">Reference proteome</keyword>
<dbReference type="SUPFAM" id="SSF52540">
    <property type="entry name" value="P-loop containing nucleoside triphosphate hydrolases"/>
    <property type="match status" value="1"/>
</dbReference>
<feature type="domain" description="Helicase C-terminal" evidence="10">
    <location>
        <begin position="571"/>
        <end position="731"/>
    </location>
</feature>
<reference evidence="11 12" key="1">
    <citation type="submission" date="2024-08" db="EMBL/GenBank/DDBJ databases">
        <title>Insights into the chromosomal genome structure of Flemingia macrophylla.</title>
        <authorList>
            <person name="Ding Y."/>
            <person name="Zhao Y."/>
            <person name="Bi W."/>
            <person name="Wu M."/>
            <person name="Zhao G."/>
            <person name="Gong Y."/>
            <person name="Li W."/>
            <person name="Zhang P."/>
        </authorList>
    </citation>
    <scope>NUCLEOTIDE SEQUENCE [LARGE SCALE GENOMIC DNA]</scope>
    <source>
        <strain evidence="11">DYQJB</strain>
        <tissue evidence="11">Leaf</tissue>
    </source>
</reference>
<dbReference type="Gene3D" id="1.25.40.10">
    <property type="entry name" value="Tetratricopeptide repeat domain"/>
    <property type="match status" value="1"/>
</dbReference>
<feature type="repeat" description="PPR" evidence="6">
    <location>
        <begin position="134"/>
        <end position="168"/>
    </location>
</feature>
<evidence type="ECO:0000256" key="3">
    <source>
        <dbReference type="ARBA" id="ARBA00022801"/>
    </source>
</evidence>
<evidence type="ECO:0000313" key="12">
    <source>
        <dbReference type="Proteomes" id="UP001603857"/>
    </source>
</evidence>
<dbReference type="Proteomes" id="UP001603857">
    <property type="component" value="Unassembled WGS sequence"/>
</dbReference>
<dbReference type="Gene3D" id="3.40.50.300">
    <property type="entry name" value="P-loop containing nucleotide triphosphate hydrolases"/>
    <property type="match status" value="2"/>
</dbReference>
<dbReference type="GO" id="GO:0016787">
    <property type="term" value="F:hydrolase activity"/>
    <property type="evidence" value="ECO:0007669"/>
    <property type="project" value="UniProtKB-KW"/>
</dbReference>
<dbReference type="SMART" id="SM00487">
    <property type="entry name" value="DEXDc"/>
    <property type="match status" value="1"/>
</dbReference>
<dbReference type="EMBL" id="JBGMDY010000004">
    <property type="protein sequence ID" value="KAL2336707.1"/>
    <property type="molecule type" value="Genomic_DNA"/>
</dbReference>
<gene>
    <name evidence="11" type="ORF">Fmac_011153</name>
</gene>
<evidence type="ECO:0008006" key="13">
    <source>
        <dbReference type="Google" id="ProtNLM"/>
    </source>
</evidence>
<dbReference type="InterPro" id="IPR014001">
    <property type="entry name" value="Helicase_ATP-bd"/>
</dbReference>
<organism evidence="11 12">
    <name type="scientific">Flemingia macrophylla</name>
    <dbReference type="NCBI Taxonomy" id="520843"/>
    <lineage>
        <taxon>Eukaryota</taxon>
        <taxon>Viridiplantae</taxon>
        <taxon>Streptophyta</taxon>
        <taxon>Embryophyta</taxon>
        <taxon>Tracheophyta</taxon>
        <taxon>Spermatophyta</taxon>
        <taxon>Magnoliopsida</taxon>
        <taxon>eudicotyledons</taxon>
        <taxon>Gunneridae</taxon>
        <taxon>Pentapetalae</taxon>
        <taxon>rosids</taxon>
        <taxon>fabids</taxon>
        <taxon>Fabales</taxon>
        <taxon>Fabaceae</taxon>
        <taxon>Papilionoideae</taxon>
        <taxon>50 kb inversion clade</taxon>
        <taxon>NPAAA clade</taxon>
        <taxon>indigoferoid/millettioid clade</taxon>
        <taxon>Phaseoleae</taxon>
        <taxon>Flemingia</taxon>
    </lineage>
</organism>
<dbReference type="PROSITE" id="PS00039">
    <property type="entry name" value="DEAD_ATP_HELICASE"/>
    <property type="match status" value="1"/>
</dbReference>
<keyword evidence="5 7" id="KW-0067">ATP-binding</keyword>
<protein>
    <recommendedName>
        <fullName evidence="13">RNA helicase</fullName>
    </recommendedName>
</protein>
<evidence type="ECO:0000313" key="11">
    <source>
        <dbReference type="EMBL" id="KAL2336707.1"/>
    </source>
</evidence>
<name>A0ABD1MMF1_9FABA</name>
<sequence>MVMRATIHHRFLLHFHPILNHCNLGSVSLLQNLEQAVRVEVEAKIYVKIPDILVSLEPRSKPQIAYSYLLSYTLQRSHPFPLALTVLQWTLHSCCFPVPLTHVLLSSAWLNRQDLFHSVANILLQMQSIGYHPDCGTCNNLQSALCAVDQLLEAVKVLRGMGRAGCIPDSNSYGTVIGAMCRVRKTVEAQDLMKQMVVQYGVTPGQGTLVKLLAALRANGEIWKAVEMIEFLEKEGNSVGFELVVEGCLEKWEYVLTAKIATGMTERGFLPYIKVREKNIEGLASIDEWKIACAYGVTVLNDIRVWTLSFFDEFTQEDMFVISKLTDCRASHIPYGDSKLTRLLSLNSVVRDISLSNVGKDVIGLAQTGSGKTGAFALPILHALLEAPRPKDFFACVLSPTRELAIQIAEQFEALGSEIGVQCAVLVGGIDMVQQSIKIAKQPHIIVGTPGRVLDHLKNTRGFSLNRLKYLVLDEADRLLNEDFEESLNEILRLIPRDRRTFLFSATMTKKNADTWFSWLLTSSSKFMLLNANRPSCTLAVAGSEAPKSLFEESCEGTTIEAASKYSTVDTLKQQYRFLPARHKDCYLVYILTEMAGSTSMVFTRTCDATRLLALILRNLGLKAIPINGHMSQSKRLGALNKFKSGECNILLCTDVAGRGLDIPAVDMVINYDIPTNSKDYIHRVGRTARAGRSGVAISLVNQYELEWYVQIEKLIGKKLPEYPAQEEEVLLLEERVSEAKRLAVMKMKESGGKKRRRGEEDNDGEDIDKSFGLKNGKSSKKFRR</sequence>
<dbReference type="Pfam" id="PF00270">
    <property type="entry name" value="DEAD"/>
    <property type="match status" value="1"/>
</dbReference>
<dbReference type="PANTHER" id="PTHR47959:SF24">
    <property type="entry name" value="ATP-DEPENDENT RNA HELICASE"/>
    <property type="match status" value="1"/>
</dbReference>
<dbReference type="GO" id="GO:0005524">
    <property type="term" value="F:ATP binding"/>
    <property type="evidence" value="ECO:0007669"/>
    <property type="project" value="UniProtKB-KW"/>
</dbReference>
<evidence type="ECO:0000256" key="2">
    <source>
        <dbReference type="ARBA" id="ARBA00022741"/>
    </source>
</evidence>
<dbReference type="PROSITE" id="PS51194">
    <property type="entry name" value="HELICASE_CTER"/>
    <property type="match status" value="1"/>
</dbReference>
<dbReference type="SMART" id="SM00490">
    <property type="entry name" value="HELICc"/>
    <property type="match status" value="1"/>
</dbReference>
<accession>A0ABD1MMF1</accession>
<dbReference type="InterPro" id="IPR000629">
    <property type="entry name" value="RNA-helicase_DEAD-box_CS"/>
</dbReference>
<evidence type="ECO:0000259" key="10">
    <source>
        <dbReference type="PROSITE" id="PS51194"/>
    </source>
</evidence>
<dbReference type="InterPro" id="IPR027417">
    <property type="entry name" value="P-loop_NTPase"/>
</dbReference>
<dbReference type="Pfam" id="PF01535">
    <property type="entry name" value="PPR"/>
    <property type="match status" value="1"/>
</dbReference>
<dbReference type="Pfam" id="PF00271">
    <property type="entry name" value="Helicase_C"/>
    <property type="match status" value="1"/>
</dbReference>
<evidence type="ECO:0000256" key="4">
    <source>
        <dbReference type="ARBA" id="ARBA00022806"/>
    </source>
</evidence>
<feature type="domain" description="Helicase ATP-binding" evidence="9">
    <location>
        <begin position="353"/>
        <end position="526"/>
    </location>
</feature>
<keyword evidence="1" id="KW-0677">Repeat</keyword>
<comment type="caution">
    <text evidence="11">The sequence shown here is derived from an EMBL/GenBank/DDBJ whole genome shotgun (WGS) entry which is preliminary data.</text>
</comment>
<dbReference type="GO" id="GO:0004386">
    <property type="term" value="F:helicase activity"/>
    <property type="evidence" value="ECO:0007669"/>
    <property type="project" value="UniProtKB-KW"/>
</dbReference>
<keyword evidence="3 7" id="KW-0378">Hydrolase</keyword>
<dbReference type="InterPro" id="IPR001650">
    <property type="entry name" value="Helicase_C-like"/>
</dbReference>
<feature type="region of interest" description="Disordered" evidence="8">
    <location>
        <begin position="748"/>
        <end position="785"/>
    </location>
</feature>
<evidence type="ECO:0000256" key="8">
    <source>
        <dbReference type="SAM" id="MobiDB-lite"/>
    </source>
</evidence>